<dbReference type="InterPro" id="IPR011006">
    <property type="entry name" value="CheY-like_superfamily"/>
</dbReference>
<dbReference type="InterPro" id="IPR036388">
    <property type="entry name" value="WH-like_DNA-bd_sf"/>
</dbReference>
<protein>
    <submittedName>
        <fullName evidence="13">Response regulator</fullName>
    </submittedName>
</protein>
<evidence type="ECO:0000256" key="1">
    <source>
        <dbReference type="ARBA" id="ARBA00004496"/>
    </source>
</evidence>
<dbReference type="InterPro" id="IPR039420">
    <property type="entry name" value="WalR-like"/>
</dbReference>
<evidence type="ECO:0000256" key="9">
    <source>
        <dbReference type="PROSITE-ProRule" id="PRU01091"/>
    </source>
</evidence>
<dbReference type="PROSITE" id="PS51755">
    <property type="entry name" value="OMPR_PHOB"/>
    <property type="match status" value="1"/>
</dbReference>
<dbReference type="Pfam" id="PF00072">
    <property type="entry name" value="Response_reg"/>
    <property type="match status" value="1"/>
</dbReference>
<evidence type="ECO:0000256" key="2">
    <source>
        <dbReference type="ARBA" id="ARBA00022490"/>
    </source>
</evidence>
<dbReference type="PANTHER" id="PTHR48111">
    <property type="entry name" value="REGULATOR OF RPOS"/>
    <property type="match status" value="1"/>
</dbReference>
<keyword evidence="2" id="KW-0963">Cytoplasm</keyword>
<dbReference type="PANTHER" id="PTHR48111:SF4">
    <property type="entry name" value="DNA-BINDING DUAL TRANSCRIPTIONAL REGULATOR OMPR"/>
    <property type="match status" value="1"/>
</dbReference>
<keyword evidence="6 9" id="KW-0238">DNA-binding</keyword>
<comment type="subcellular location">
    <subcellularLocation>
        <location evidence="1">Cytoplasm</location>
    </subcellularLocation>
</comment>
<dbReference type="SUPFAM" id="SSF46894">
    <property type="entry name" value="C-terminal effector domain of the bipartite response regulators"/>
    <property type="match status" value="1"/>
</dbReference>
<keyword evidence="5" id="KW-0805">Transcription regulation</keyword>
<dbReference type="RefSeq" id="WP_028311069.1">
    <property type="nucleotide sequence ID" value="NZ_AXWS01000008.1"/>
</dbReference>
<dbReference type="Gene3D" id="1.10.10.10">
    <property type="entry name" value="Winged helix-like DNA-binding domain superfamily/Winged helix DNA-binding domain"/>
    <property type="match status" value="1"/>
</dbReference>
<dbReference type="GO" id="GO:0006355">
    <property type="term" value="P:regulation of DNA-templated transcription"/>
    <property type="evidence" value="ECO:0007669"/>
    <property type="project" value="InterPro"/>
</dbReference>
<accession>A0A8B6X2X6</accession>
<dbReference type="OrthoDB" id="165980at2"/>
<feature type="domain" description="OmpR/PhoB-type" evidence="11">
    <location>
        <begin position="130"/>
        <end position="233"/>
    </location>
</feature>
<keyword evidence="12" id="KW-1185">Reference proteome</keyword>
<evidence type="ECO:0000256" key="6">
    <source>
        <dbReference type="ARBA" id="ARBA00023125"/>
    </source>
</evidence>
<reference evidence="13" key="2">
    <citation type="submission" date="2025-08" db="UniProtKB">
        <authorList>
            <consortium name="RefSeq"/>
        </authorList>
    </citation>
    <scope>IDENTIFICATION</scope>
</reference>
<evidence type="ECO:0000256" key="8">
    <source>
        <dbReference type="PROSITE-ProRule" id="PRU00169"/>
    </source>
</evidence>
<dbReference type="SMART" id="SM00448">
    <property type="entry name" value="REC"/>
    <property type="match status" value="1"/>
</dbReference>
<dbReference type="SMART" id="SM00862">
    <property type="entry name" value="Trans_reg_C"/>
    <property type="match status" value="1"/>
</dbReference>
<dbReference type="Gene3D" id="3.40.50.2300">
    <property type="match status" value="1"/>
</dbReference>
<dbReference type="InterPro" id="IPR001789">
    <property type="entry name" value="Sig_transdc_resp-reg_receiver"/>
</dbReference>
<evidence type="ECO:0000256" key="3">
    <source>
        <dbReference type="ARBA" id="ARBA00022553"/>
    </source>
</evidence>
<dbReference type="Pfam" id="PF00486">
    <property type="entry name" value="Trans_reg_C"/>
    <property type="match status" value="1"/>
</dbReference>
<dbReference type="InterPro" id="IPR016032">
    <property type="entry name" value="Sig_transdc_resp-reg_C-effctor"/>
</dbReference>
<sequence length="244" mass="27049">MPANPSILVVDDDTDLRVLVCDFLRRYGLDPRPAADGAAMRAAIAAQRPALVVLDLMLPGEDGLALLGELRRRDELPVILLTARREPADRVLGLELGADDYLTKPFEPRELVARIHTVLRRAGSAPAGVDEAVHFDGWRLETESRRLTAPDGTLVALSNAEFRLLSTFLRRPQRIFTREQLADLARDRNAGGEPALDRSIDLLVSRLRRKLADDPRDPRLIRSVRGEGYVFSAPTARAPVARRA</sequence>
<dbReference type="InterPro" id="IPR001867">
    <property type="entry name" value="OmpR/PhoB-type_DNA-bd"/>
</dbReference>
<dbReference type="FunFam" id="1.10.10.10:FF:000099">
    <property type="entry name" value="Two-component system response regulator TorR"/>
    <property type="match status" value="1"/>
</dbReference>
<evidence type="ECO:0000256" key="5">
    <source>
        <dbReference type="ARBA" id="ARBA00023015"/>
    </source>
</evidence>
<dbReference type="GO" id="GO:0000976">
    <property type="term" value="F:transcription cis-regulatory region binding"/>
    <property type="evidence" value="ECO:0007669"/>
    <property type="project" value="TreeGrafter"/>
</dbReference>
<dbReference type="PROSITE" id="PS50110">
    <property type="entry name" value="RESPONSE_REGULATORY"/>
    <property type="match status" value="1"/>
</dbReference>
<dbReference type="GO" id="GO:0005829">
    <property type="term" value="C:cytosol"/>
    <property type="evidence" value="ECO:0007669"/>
    <property type="project" value="TreeGrafter"/>
</dbReference>
<name>A0A8B6X2X6_9BURK</name>
<dbReference type="AlphaFoldDB" id="A0A8B6X2X6"/>
<keyword evidence="4" id="KW-0902">Two-component regulatory system</keyword>
<evidence type="ECO:0000259" key="10">
    <source>
        <dbReference type="PROSITE" id="PS50110"/>
    </source>
</evidence>
<organism evidence="12 13">
    <name type="scientific">Derxia gummosa DSM 723</name>
    <dbReference type="NCBI Taxonomy" id="1121388"/>
    <lineage>
        <taxon>Bacteria</taxon>
        <taxon>Pseudomonadati</taxon>
        <taxon>Pseudomonadota</taxon>
        <taxon>Betaproteobacteria</taxon>
        <taxon>Burkholderiales</taxon>
        <taxon>Alcaligenaceae</taxon>
        <taxon>Derxia</taxon>
    </lineage>
</organism>
<evidence type="ECO:0000259" key="11">
    <source>
        <dbReference type="PROSITE" id="PS51755"/>
    </source>
</evidence>
<dbReference type="CDD" id="cd00383">
    <property type="entry name" value="trans_reg_C"/>
    <property type="match status" value="1"/>
</dbReference>
<keyword evidence="3 8" id="KW-0597">Phosphoprotein</keyword>
<proteinExistence type="predicted"/>
<dbReference type="GO" id="GO:0000156">
    <property type="term" value="F:phosphorelay response regulator activity"/>
    <property type="evidence" value="ECO:0007669"/>
    <property type="project" value="TreeGrafter"/>
</dbReference>
<dbReference type="Gene3D" id="6.10.250.690">
    <property type="match status" value="1"/>
</dbReference>
<evidence type="ECO:0000313" key="13">
    <source>
        <dbReference type="RefSeq" id="WP_028311069.1"/>
    </source>
</evidence>
<dbReference type="Proteomes" id="UP000675920">
    <property type="component" value="Unplaced"/>
</dbReference>
<feature type="domain" description="Response regulatory" evidence="10">
    <location>
        <begin position="6"/>
        <end position="119"/>
    </location>
</feature>
<keyword evidence="7" id="KW-0804">Transcription</keyword>
<evidence type="ECO:0000256" key="4">
    <source>
        <dbReference type="ARBA" id="ARBA00023012"/>
    </source>
</evidence>
<feature type="DNA-binding region" description="OmpR/PhoB-type" evidence="9">
    <location>
        <begin position="130"/>
        <end position="233"/>
    </location>
</feature>
<dbReference type="SUPFAM" id="SSF52172">
    <property type="entry name" value="CheY-like"/>
    <property type="match status" value="1"/>
</dbReference>
<reference evidence="13" key="1">
    <citation type="journal article" date="1995" name="J. Mol. Evol.">
        <title>Response regulators of bacterial signal transduction systems: selective domain shuffling during evolution.</title>
        <authorList>
            <person name="Pao G.M."/>
            <person name="Saier M.H. Jr."/>
        </authorList>
    </citation>
    <scope>NUCLEOTIDE SEQUENCE</scope>
</reference>
<dbReference type="GO" id="GO:0032993">
    <property type="term" value="C:protein-DNA complex"/>
    <property type="evidence" value="ECO:0007669"/>
    <property type="project" value="TreeGrafter"/>
</dbReference>
<feature type="modified residue" description="4-aspartylphosphate" evidence="8">
    <location>
        <position position="55"/>
    </location>
</feature>
<evidence type="ECO:0000256" key="7">
    <source>
        <dbReference type="ARBA" id="ARBA00023163"/>
    </source>
</evidence>
<evidence type="ECO:0000313" key="12">
    <source>
        <dbReference type="Proteomes" id="UP000675920"/>
    </source>
</evidence>